<evidence type="ECO:0000313" key="1">
    <source>
        <dbReference type="EMBL" id="QLH79926.1"/>
    </source>
</evidence>
<dbReference type="KEGG" id="hrr:HZS55_05245"/>
<sequence>MDDAPRVSCSRCGREWDLSYELDDLGVGNQAIEQFALDHKRHTGHFPDDVTTWFAECRRCPEGSEHLVRHAAERWAKIHARHTRHSVAIEHGIDDETTVVEPADAQ</sequence>
<gene>
    <name evidence="1" type="ORF">HZS55_05245</name>
</gene>
<proteinExistence type="predicted"/>
<reference evidence="1 2" key="1">
    <citation type="submission" date="2020-07" db="EMBL/GenBank/DDBJ databases">
        <title>Halosimplex pelagicum sp. nov. and Halosimplex rubrum sp. nov., isolated from salted brown alga Laminaria, and emended description of the genus Halosimplex.</title>
        <authorList>
            <person name="Cui H."/>
        </authorList>
    </citation>
    <scope>NUCLEOTIDE SEQUENCE [LARGE SCALE GENOMIC DNA]</scope>
    <source>
        <strain evidence="1 2">R27</strain>
    </source>
</reference>
<protein>
    <submittedName>
        <fullName evidence="1">Uncharacterized protein</fullName>
    </submittedName>
</protein>
<dbReference type="InterPro" id="IPR058375">
    <property type="entry name" value="DUF8062"/>
</dbReference>
<evidence type="ECO:0000313" key="2">
    <source>
        <dbReference type="Proteomes" id="UP000509667"/>
    </source>
</evidence>
<name>A0A7D5P3C3_9EURY</name>
<dbReference type="Pfam" id="PF26258">
    <property type="entry name" value="DUF8062"/>
    <property type="match status" value="1"/>
</dbReference>
<keyword evidence="2" id="KW-1185">Reference proteome</keyword>
<dbReference type="OrthoDB" id="211056at2157"/>
<dbReference type="GeneID" id="56077246"/>
<dbReference type="AlphaFoldDB" id="A0A7D5P3C3"/>
<accession>A0A7D5P3C3</accession>
<dbReference type="RefSeq" id="WP_179911796.1">
    <property type="nucleotide sequence ID" value="NZ_CP058910.1"/>
</dbReference>
<dbReference type="EMBL" id="CP058910">
    <property type="protein sequence ID" value="QLH79926.1"/>
    <property type="molecule type" value="Genomic_DNA"/>
</dbReference>
<organism evidence="1 2">
    <name type="scientific">Halosimplex rubrum</name>
    <dbReference type="NCBI Taxonomy" id="869889"/>
    <lineage>
        <taxon>Archaea</taxon>
        <taxon>Methanobacteriati</taxon>
        <taxon>Methanobacteriota</taxon>
        <taxon>Stenosarchaea group</taxon>
        <taxon>Halobacteria</taxon>
        <taxon>Halobacteriales</taxon>
        <taxon>Haloarculaceae</taxon>
        <taxon>Halosimplex</taxon>
    </lineage>
</organism>
<dbReference type="Proteomes" id="UP000509667">
    <property type="component" value="Chromosome"/>
</dbReference>